<evidence type="ECO:0000313" key="2">
    <source>
        <dbReference type="EMBL" id="KAA3526032.1"/>
    </source>
</evidence>
<accession>A0A368N6W9</accession>
<dbReference type="InterPro" id="IPR002925">
    <property type="entry name" value="Dienelactn_hydro"/>
</dbReference>
<dbReference type="SUPFAM" id="SSF53474">
    <property type="entry name" value="alpha/beta-Hydrolases"/>
    <property type="match status" value="1"/>
</dbReference>
<dbReference type="Pfam" id="PF01738">
    <property type="entry name" value="DLH"/>
    <property type="match status" value="1"/>
</dbReference>
<gene>
    <name evidence="2" type="ORF">DXT89_15980</name>
</gene>
<dbReference type="InterPro" id="IPR029058">
    <property type="entry name" value="AB_hydrolase_fold"/>
</dbReference>
<reference evidence="2 3" key="1">
    <citation type="submission" date="2018-08" db="EMBL/GenBank/DDBJ databases">
        <title>Genome sequencing of Agrobacterium vitis strain ICMP 10754.</title>
        <authorList>
            <person name="Visnovsky S.B."/>
            <person name="Pitman A.R."/>
        </authorList>
    </citation>
    <scope>NUCLEOTIDE SEQUENCE [LARGE SCALE GENOMIC DNA]</scope>
    <source>
        <strain evidence="2 3">ICMP 10754</strain>
    </source>
</reference>
<evidence type="ECO:0000313" key="3">
    <source>
        <dbReference type="Proteomes" id="UP000436911"/>
    </source>
</evidence>
<evidence type="ECO:0000259" key="1">
    <source>
        <dbReference type="Pfam" id="PF01738"/>
    </source>
</evidence>
<proteinExistence type="predicted"/>
<dbReference type="Gene3D" id="3.40.50.1820">
    <property type="entry name" value="alpha/beta hydrolase"/>
    <property type="match status" value="1"/>
</dbReference>
<comment type="caution">
    <text evidence="2">The sequence shown here is derived from an EMBL/GenBank/DDBJ whole genome shotgun (WGS) entry which is preliminary data.</text>
</comment>
<dbReference type="AlphaFoldDB" id="A0A368N6W9"/>
<feature type="domain" description="Dienelactone hydrolase" evidence="1">
    <location>
        <begin position="121"/>
        <end position="209"/>
    </location>
</feature>
<name>A0A368N6W9_AGRVI</name>
<protein>
    <recommendedName>
        <fullName evidence="1">Dienelactone hydrolase domain-containing protein</fullName>
    </recommendedName>
</protein>
<organism evidence="2 3">
    <name type="scientific">Agrobacterium vitis</name>
    <name type="common">Rhizobium vitis</name>
    <dbReference type="NCBI Taxonomy" id="373"/>
    <lineage>
        <taxon>Bacteria</taxon>
        <taxon>Pseudomonadati</taxon>
        <taxon>Pseudomonadota</taxon>
        <taxon>Alphaproteobacteria</taxon>
        <taxon>Hyphomicrobiales</taxon>
        <taxon>Rhizobiaceae</taxon>
        <taxon>Rhizobium/Agrobacterium group</taxon>
        <taxon>Agrobacterium</taxon>
    </lineage>
</organism>
<dbReference type="Proteomes" id="UP000436911">
    <property type="component" value="Unassembled WGS sequence"/>
</dbReference>
<dbReference type="GO" id="GO:0016787">
    <property type="term" value="F:hydrolase activity"/>
    <property type="evidence" value="ECO:0007669"/>
    <property type="project" value="InterPro"/>
</dbReference>
<dbReference type="EMBL" id="QUSG01000008">
    <property type="protein sequence ID" value="KAA3526032.1"/>
    <property type="molecule type" value="Genomic_DNA"/>
</dbReference>
<sequence length="234" mass="25469">MALTSNWHKVQQRFGQCGGLAMPKISGFWCEIDHIEKSGPPLVLLHGSGQDETCWDDNVAKIAPTSPIVRVRGNIVWEGKYAFFRRRPDRSLDMPDLTRSATEISFLIEAVTQQFGGRRPFLLGYSNGAIVAAAVIRDHAPEIEGAILLRGLSLDPDTPFPQTITCPVLILSGETDSRRDQQDGARLAAQLTAAGADTAYHLLPCGHGWDPEGQDGTIIKDWLAKLVIAGRSAA</sequence>